<organism evidence="2 3">
    <name type="scientific">Arthrobotrys flagrans</name>
    <name type="common">Nematode-trapping fungus</name>
    <name type="synonym">Trichothecium flagrans</name>
    <dbReference type="NCBI Taxonomy" id="97331"/>
    <lineage>
        <taxon>Eukaryota</taxon>
        <taxon>Fungi</taxon>
        <taxon>Dikarya</taxon>
        <taxon>Ascomycota</taxon>
        <taxon>Pezizomycotina</taxon>
        <taxon>Orbiliomycetes</taxon>
        <taxon>Orbiliales</taxon>
        <taxon>Orbiliaceae</taxon>
        <taxon>Arthrobotrys</taxon>
    </lineage>
</organism>
<dbReference type="AlphaFoldDB" id="A0A437AB97"/>
<dbReference type="RefSeq" id="XP_067494078.1">
    <property type="nucleotide sequence ID" value="XM_067631543.1"/>
</dbReference>
<dbReference type="GeneID" id="93585027"/>
<keyword evidence="3" id="KW-1185">Reference proteome</keyword>
<evidence type="ECO:0000313" key="3">
    <source>
        <dbReference type="Proteomes" id="UP000283090"/>
    </source>
</evidence>
<name>A0A437AB97_ARTFL</name>
<keyword evidence="1" id="KW-0732">Signal</keyword>
<dbReference type="VEuPathDB" id="FungiDB:DFL_002716"/>
<sequence>MKIFTILGLALECAAFAIPEPQAKGKPCTLTLYTLPPTPTVWPQWPIKYAATSTRTVNVNCNGCKIATLEMQMTMNFVPPLQTPWPARISPMAVVTKLLCTS</sequence>
<evidence type="ECO:0000256" key="1">
    <source>
        <dbReference type="SAM" id="SignalP"/>
    </source>
</evidence>
<feature type="signal peptide" evidence="1">
    <location>
        <begin position="1"/>
        <end position="25"/>
    </location>
</feature>
<feature type="chain" id="PRO_5019194345" evidence="1">
    <location>
        <begin position="26"/>
        <end position="102"/>
    </location>
</feature>
<protein>
    <submittedName>
        <fullName evidence="2">Uncharacterized protein</fullName>
    </submittedName>
</protein>
<dbReference type="EMBL" id="SAEB01000003">
    <property type="protein sequence ID" value="RVD88534.1"/>
    <property type="molecule type" value="Genomic_DNA"/>
</dbReference>
<accession>A0A437AB97</accession>
<proteinExistence type="predicted"/>
<comment type="caution">
    <text evidence="2">The sequence shown here is derived from an EMBL/GenBank/DDBJ whole genome shotgun (WGS) entry which is preliminary data.</text>
</comment>
<reference evidence="2 3" key="1">
    <citation type="submission" date="2019-01" db="EMBL/GenBank/DDBJ databases">
        <title>Intercellular communication is required for trap formation in the nematode-trapping fungus Duddingtonia flagrans.</title>
        <authorList>
            <person name="Youssar L."/>
            <person name="Wernet V."/>
            <person name="Hensel N."/>
            <person name="Hildebrandt H.-G."/>
            <person name="Fischer R."/>
        </authorList>
    </citation>
    <scope>NUCLEOTIDE SEQUENCE [LARGE SCALE GENOMIC DNA]</scope>
    <source>
        <strain evidence="2 3">CBS H-5679</strain>
    </source>
</reference>
<gene>
    <name evidence="2" type="ORF">DFL_002716</name>
</gene>
<evidence type="ECO:0000313" key="2">
    <source>
        <dbReference type="EMBL" id="RVD88534.1"/>
    </source>
</evidence>
<dbReference type="Proteomes" id="UP000283090">
    <property type="component" value="Unassembled WGS sequence"/>
</dbReference>